<dbReference type="Proteomes" id="UP000050864">
    <property type="component" value="Unassembled WGS sequence"/>
</dbReference>
<proteinExistence type="predicted"/>
<sequence>MQVEGRITVAASPEKIFEIYADVSNWKQWDPDTKDSVIYGPFQTGSKGRITPPKGMAVPMDFISVIPNTSFTVESRIPLFRMMFEHELNVTATGTEVVHRVTFSGALSFLLGRIVGNPLRTGLPITLASLKRLAERDVAPASAASACTSREATQATL</sequence>
<dbReference type="AlphaFoldDB" id="A0A0R0C2F2"/>
<accession>A0A0R0C2F2</accession>
<dbReference type="RefSeq" id="WP_083490794.1">
    <property type="nucleotide sequence ID" value="NZ_LDJI01000021.1"/>
</dbReference>
<keyword evidence="2" id="KW-1185">Reference proteome</keyword>
<organism evidence="1 2">
    <name type="scientific">Stenotrophomonas humi</name>
    <dbReference type="NCBI Taxonomy" id="405444"/>
    <lineage>
        <taxon>Bacteria</taxon>
        <taxon>Pseudomonadati</taxon>
        <taxon>Pseudomonadota</taxon>
        <taxon>Gammaproteobacteria</taxon>
        <taxon>Lysobacterales</taxon>
        <taxon>Lysobacteraceae</taxon>
        <taxon>Stenotrophomonas</taxon>
    </lineage>
</organism>
<dbReference type="InterPro" id="IPR019587">
    <property type="entry name" value="Polyketide_cyclase/dehydratase"/>
</dbReference>
<reference evidence="1 2" key="1">
    <citation type="submission" date="2015-05" db="EMBL/GenBank/DDBJ databases">
        <title>Genome sequencing and analysis of members of genus Stenotrophomonas.</title>
        <authorList>
            <person name="Patil P.P."/>
            <person name="Midha S."/>
            <person name="Patil P.B."/>
        </authorList>
    </citation>
    <scope>NUCLEOTIDE SEQUENCE [LARGE SCALE GENOMIC DNA]</scope>
    <source>
        <strain evidence="1 2">DSM 18929</strain>
    </source>
</reference>
<dbReference type="OrthoDB" id="9810827at2"/>
<gene>
    <name evidence="1" type="ORF">ABB26_11540</name>
</gene>
<dbReference type="InterPro" id="IPR023393">
    <property type="entry name" value="START-like_dom_sf"/>
</dbReference>
<evidence type="ECO:0000313" key="2">
    <source>
        <dbReference type="Proteomes" id="UP000050864"/>
    </source>
</evidence>
<evidence type="ECO:0000313" key="1">
    <source>
        <dbReference type="EMBL" id="KRG63547.1"/>
    </source>
</evidence>
<protein>
    <recommendedName>
        <fullName evidence="3">Polyketide cyclase</fullName>
    </recommendedName>
</protein>
<dbReference type="EMBL" id="LDJI01000021">
    <property type="protein sequence ID" value="KRG63547.1"/>
    <property type="molecule type" value="Genomic_DNA"/>
</dbReference>
<dbReference type="Gene3D" id="3.30.530.20">
    <property type="match status" value="1"/>
</dbReference>
<comment type="caution">
    <text evidence="1">The sequence shown here is derived from an EMBL/GenBank/DDBJ whole genome shotgun (WGS) entry which is preliminary data.</text>
</comment>
<dbReference type="SUPFAM" id="SSF55961">
    <property type="entry name" value="Bet v1-like"/>
    <property type="match status" value="1"/>
</dbReference>
<dbReference type="Pfam" id="PF10604">
    <property type="entry name" value="Polyketide_cyc2"/>
    <property type="match status" value="1"/>
</dbReference>
<dbReference type="PATRIC" id="fig|405444.3.peg.1396"/>
<name>A0A0R0C2F2_9GAMM</name>
<dbReference type="STRING" id="405444.ABB26_11540"/>
<evidence type="ECO:0008006" key="3">
    <source>
        <dbReference type="Google" id="ProtNLM"/>
    </source>
</evidence>